<dbReference type="Proteomes" id="UP000515308">
    <property type="component" value="Chromosome PVLDE_01"/>
</dbReference>
<dbReference type="EMBL" id="LR865363">
    <property type="protein sequence ID" value="CAD2083982.1"/>
    <property type="molecule type" value="Genomic_DNA"/>
</dbReference>
<evidence type="ECO:0000313" key="2">
    <source>
        <dbReference type="EMBL" id="CAD2083982.1"/>
    </source>
</evidence>
<feature type="region of interest" description="Disordered" evidence="1">
    <location>
        <begin position="2108"/>
        <end position="2129"/>
    </location>
</feature>
<accession>A0A6V7RT15</accession>
<feature type="region of interest" description="Disordered" evidence="1">
    <location>
        <begin position="1275"/>
        <end position="1295"/>
    </location>
</feature>
<evidence type="ECO:0000256" key="1">
    <source>
        <dbReference type="SAM" id="MobiDB-lite"/>
    </source>
</evidence>
<dbReference type="VEuPathDB" id="PlasmoDB:PVLDE_0101310"/>
<gene>
    <name evidence="2" type="ORF">PVLDE_0101310</name>
</gene>
<feature type="compositionally biased region" description="Basic and acidic residues" evidence="1">
    <location>
        <begin position="1"/>
        <end position="19"/>
    </location>
</feature>
<feature type="region of interest" description="Disordered" evidence="1">
    <location>
        <begin position="1"/>
        <end position="21"/>
    </location>
</feature>
<feature type="compositionally biased region" description="Low complexity" evidence="1">
    <location>
        <begin position="1228"/>
        <end position="1238"/>
    </location>
</feature>
<proteinExistence type="predicted"/>
<reference evidence="2 3" key="1">
    <citation type="submission" date="2020-08" db="EMBL/GenBank/DDBJ databases">
        <authorList>
            <person name="Ramaprasad A."/>
        </authorList>
    </citation>
    <scope>NUCLEOTIDE SEQUENCE [LARGE SCALE GENOMIC DNA]</scope>
</reference>
<protein>
    <submittedName>
        <fullName evidence="2">Uncharacterized protein</fullName>
    </submittedName>
</protein>
<organism evidence="2 3">
    <name type="scientific">Plasmodium vinckei lentum</name>
    <dbReference type="NCBI Taxonomy" id="138297"/>
    <lineage>
        <taxon>Eukaryota</taxon>
        <taxon>Sar</taxon>
        <taxon>Alveolata</taxon>
        <taxon>Apicomplexa</taxon>
        <taxon>Aconoidasida</taxon>
        <taxon>Haemosporida</taxon>
        <taxon>Plasmodiidae</taxon>
        <taxon>Plasmodium</taxon>
        <taxon>Plasmodium (Vinckeia)</taxon>
    </lineage>
</organism>
<feature type="region of interest" description="Disordered" evidence="1">
    <location>
        <begin position="1224"/>
        <end position="1243"/>
    </location>
</feature>
<feature type="region of interest" description="Disordered" evidence="1">
    <location>
        <begin position="1865"/>
        <end position="1893"/>
    </location>
</feature>
<name>A0A6V7RT15_PLAVN</name>
<feature type="compositionally biased region" description="Polar residues" evidence="1">
    <location>
        <begin position="1878"/>
        <end position="1893"/>
    </location>
</feature>
<sequence>MERDFHDVNSKNDDIRKSDYSGNNHMEINNLYMNNNMNSCSILENMKYSQNVFNENDINLYKYNLMLKRNNMHIHDTKKNLNNIITPNNNSSSSSGLVNDEFYNNVGTYNMLNLNNTSFMQNPKQLNNTTHCHNDINNMKNVCLNKNVYENCDTQNNMQFCNYTKSINGENKYSYHSLNSDNPLFQLQMDSYVDEADNSKCENSNVNKQLVRNMNTHNNLTHIREREIMNSTCNNNLVKAHEEKFLNSSQSVINNKINISQTNQSLNNDNITNKLHFINNFNIDNKSLNENIANNNYSNNSTAHGVKSQDDQGMQTYMDIHEDQYISNNGVYGNNNDHLNANLFNNNIYFPSMQINNNKAEINGKNNKHDNKISELNTTPNKYESLIRVGIKHMIVNKNSTELKNNTNLNKINLSASSALCSPINGNKNNIKFSKCVNEKNDYIVISPNNNNLRNITNNNNFENIKNIPNIVDTGDIIDISNTSNIDESEYLNNTTEAIGNIEANSLAHKKKVNNNSKAPLNIYINSDSNNITKDIDNSNNENIIGAKHTHTNINDNIAETPNVKNINKINFTNVNSLSTLNVFTNNNSQRSFSNSSNSSHSNNSIQIVECENKKGDLNNNKNINNNVCTNKIVNNANTNNNIESFESNSFPYAKYIINNSCTMKNIGHNNNSNCNGMNFNKNGMYIENRNIHDTDSKLYNNLNHFHNNLNIHNSQNLRKVDNTISRNSNDNNNYMHTYNNFSNNGNNIYNNINSNNNGYLKQKNKEIIINHQNDRTNLNNDIFINLDNSTNTSLSNSAPFGTILNTHLNHRQNNSNKINPDILINKGVNPNHISNVINNGNKNNPNYMTKGLRNGNNSNVLINDVTNINSKKTGKHINNFMNGLANNNGFNLYNNIDMGVNKNMENNNGSIGNMNKMFSTHTNMNSDLKNTMNNLNDNNKGMGIKPSVTNFASINQTSNNYNTKKYVYPSNINPNMDGYSLKNDNAKDRSLTDGNMINAMRRVGINEHFMNKNMVHNLANNGNEIENMSNNLSNNMTSNLSNNMANNLQLINNNISINRSSDINKYKNELLNNLNDFSNRNDGDHIILNREHPEMFNDGSNKIFYKDIINNNMNINMNNKNMANCNNNGMLNYMDNNSINRTNINGNGKKGGSISIDNNGNHIPINNLQNNVALNGNYDLLKIRNMSNDDNKLNSIDVKNNLNNLTNIDNFQNKIQLRQRTHGCSENGVPNNNVRNNSAGMNNRNTANLNGVLNIGNINYNKFYDTTQQNSRIQKNNNRQNNPNINGIPNNGNSMNDPSNIYSAVNHLNGNINRTNLNINEVANNNKIHSLNNNVAKQAFDGRILMRNKCASNDIKYSQNEYEIGNGINKIGHTSSNSSSKIGKYDLNLKNKGTLSRSNTTELPTVFNKNEYLCHAQNNNNKYPDMYNNNIGNAKNHLINSNNNVYVKNGGNNGNEYQMANNINKNNLFKVDNVNRINNKDFNNSANANNINNVNNYNDVRKNSYQIVNDNSGGFNENEKGSSSNYMFEHNEYKERHRNSMYDIETDKLVKNENVNNRRGSDYINNNFSSAYSAMIENYNRNNMAKYEFNKIVNMISKGDLNNSLNLKNLVNINKNFNILMNNLDSQNGGNYVNHDTKENCNINIGDNNNNNKFYNGNNHKIYVQDNNKKNIQPNNLNIYNENNIVDINLLNKNNKKNNMIPENMNANNISLDNIGFKLRMQKNGYINNDNNISGISDMANFDNQDNLMYILNRNNNILMKNGKAGYINSQLNNDGVLGLNNRMNFNTMHNNMTNINNHNVDHLILNNSAQGQSNNDQMLKFNMNQNFQEIKNGCIKIGNKRKQMEPSKTIDLANIDEHQFLNNGKKNVRKKKKESVNTSSGSSGNDVLLSNPQNKILGKMAHNMFPKNNTARLSTDLNNNVMQNMNYSELDTNHSPYITPDGNILSNWGTTPKQITEHGSINSEAELLNNSIKENIQTVDINYVIHNNVVGNVNSNAFPGNHISMNSNLKNNNNNNNIIYKENGSGNSQNNASNTKDINTMMMGSTNEFYHKIKTSDNDVNTWTNKNGVIPRKNDQFQLSSFSGNMKWNEIENGQKEYQQDVSFPNTKISEHSVTESTSSDYKNEEHDLKEKQVQKSLEYIDKHIANYENLITNLSFINDKENKEMKTENDQISNGLMNSIVANINAENLTKEKNGIESGATIICKNINELFDNKDENEKINNNQTENVMENLQAKENISLKDTQNEINKMDDNNSNDFSDSYEEKEFEDNMNKHVFFKNKKQYETFIMFNEINVSKDNINLFMSMNISSYNQNCKEQNEAYNLYLENEEGKEIHGNQIENINTSNILDENCHNTDKYNPTNENINISENEMIKNNMLRSLLSINSKEEIKKIIENKIFGKNNENKKIVFSVVKQIDDAKFLYILKVILKEQNINCNKNKIKVLKIQKRKILYKTFYQKSNKSKALTLEYILKADHDDIGEMNCLVRSEECLLEGDREKRNIEKIINANFEITTTTVSMATPTIVNLFKNDYVLQNSYYCDFWSFYLCLNDQFNATIEFHQNKNKTNGNKAYKLNIRAHCENYETFFENFIEFLV</sequence>
<evidence type="ECO:0000313" key="3">
    <source>
        <dbReference type="Proteomes" id="UP000515308"/>
    </source>
</evidence>